<feature type="transmembrane region" description="Helical" evidence="1">
    <location>
        <begin position="144"/>
        <end position="160"/>
    </location>
</feature>
<proteinExistence type="predicted"/>
<evidence type="ECO:0000313" key="3">
    <source>
        <dbReference type="Proteomes" id="UP001228905"/>
    </source>
</evidence>
<gene>
    <name evidence="2" type="ORF">QO010_003017</name>
</gene>
<feature type="transmembrane region" description="Helical" evidence="1">
    <location>
        <begin position="6"/>
        <end position="25"/>
    </location>
</feature>
<dbReference type="EMBL" id="JAUSVS010000006">
    <property type="protein sequence ID" value="MDQ0465230.1"/>
    <property type="molecule type" value="Genomic_DNA"/>
</dbReference>
<name>A0ABU0ITB5_9CAUL</name>
<sequence length="187" mass="21001">MDVATNHSVTLISIIVGLSLTALLGNLYRLIRDRKRVAWDALPLAWSAFLLLFVLNYWWALVGGLAGSQRFTSVAEFGLLLAPPLLLFVACSAALPSFDAGEALDMRSAYQNERRVLFLALAFYQLSIWATIILTRGFVWDNIAILRTTILVLILSAFFTKSRRWDWVVVTLVIASIVYRIAIQPVR</sequence>
<keyword evidence="1" id="KW-1133">Transmembrane helix</keyword>
<accession>A0ABU0ITB5</accession>
<feature type="transmembrane region" description="Helical" evidence="1">
    <location>
        <begin position="71"/>
        <end position="95"/>
    </location>
</feature>
<comment type="caution">
    <text evidence="2">The sequence shown here is derived from an EMBL/GenBank/DDBJ whole genome shotgun (WGS) entry which is preliminary data.</text>
</comment>
<feature type="transmembrane region" description="Helical" evidence="1">
    <location>
        <begin position="37"/>
        <end position="59"/>
    </location>
</feature>
<evidence type="ECO:0000313" key="2">
    <source>
        <dbReference type="EMBL" id="MDQ0465230.1"/>
    </source>
</evidence>
<dbReference type="RefSeq" id="WP_307350452.1">
    <property type="nucleotide sequence ID" value="NZ_JAUSVS010000006.1"/>
</dbReference>
<organism evidence="2 3">
    <name type="scientific">Caulobacter ginsengisoli</name>
    <dbReference type="NCBI Taxonomy" id="400775"/>
    <lineage>
        <taxon>Bacteria</taxon>
        <taxon>Pseudomonadati</taxon>
        <taxon>Pseudomonadota</taxon>
        <taxon>Alphaproteobacteria</taxon>
        <taxon>Caulobacterales</taxon>
        <taxon>Caulobacteraceae</taxon>
        <taxon>Caulobacter</taxon>
    </lineage>
</organism>
<reference evidence="2 3" key="1">
    <citation type="submission" date="2023-07" db="EMBL/GenBank/DDBJ databases">
        <title>Genomic Encyclopedia of Type Strains, Phase IV (KMG-IV): sequencing the most valuable type-strain genomes for metagenomic binning, comparative biology and taxonomic classification.</title>
        <authorList>
            <person name="Goeker M."/>
        </authorList>
    </citation>
    <scope>NUCLEOTIDE SEQUENCE [LARGE SCALE GENOMIC DNA]</scope>
    <source>
        <strain evidence="2 3">DSM 18695</strain>
    </source>
</reference>
<feature type="transmembrane region" description="Helical" evidence="1">
    <location>
        <begin position="167"/>
        <end position="183"/>
    </location>
</feature>
<keyword evidence="1" id="KW-0472">Membrane</keyword>
<dbReference type="Proteomes" id="UP001228905">
    <property type="component" value="Unassembled WGS sequence"/>
</dbReference>
<evidence type="ECO:0000256" key="1">
    <source>
        <dbReference type="SAM" id="Phobius"/>
    </source>
</evidence>
<keyword evidence="3" id="KW-1185">Reference proteome</keyword>
<keyword evidence="1" id="KW-0812">Transmembrane</keyword>
<protein>
    <submittedName>
        <fullName evidence="2">Uncharacterized protein</fullName>
    </submittedName>
</protein>
<feature type="transmembrane region" description="Helical" evidence="1">
    <location>
        <begin position="116"/>
        <end position="138"/>
    </location>
</feature>